<evidence type="ECO:0000313" key="8">
    <source>
        <dbReference type="EMBL" id="MCS4038302.1"/>
    </source>
</evidence>
<gene>
    <name evidence="8" type="ORF">GGQ01_003394</name>
</gene>
<dbReference type="AlphaFoldDB" id="A0A9X2UPB4"/>
<keyword evidence="4 6" id="KW-0238">DNA-binding</keyword>
<dbReference type="EMBL" id="JANUBF010000055">
    <property type="protein sequence ID" value="MCS4038302.1"/>
    <property type="molecule type" value="Genomic_DNA"/>
</dbReference>
<dbReference type="Proteomes" id="UP001155040">
    <property type="component" value="Unassembled WGS sequence"/>
</dbReference>
<dbReference type="GO" id="GO:0004803">
    <property type="term" value="F:transposase activity"/>
    <property type="evidence" value="ECO:0007669"/>
    <property type="project" value="UniProtKB-UniRule"/>
</dbReference>
<protein>
    <recommendedName>
        <fullName evidence="6">Mutator family transposase</fullName>
    </recommendedName>
</protein>
<dbReference type="PANTHER" id="PTHR33217">
    <property type="entry name" value="TRANSPOSASE FOR INSERTION SEQUENCE ELEMENT IS1081"/>
    <property type="match status" value="1"/>
</dbReference>
<evidence type="ECO:0000256" key="2">
    <source>
        <dbReference type="ARBA" id="ARBA00010961"/>
    </source>
</evidence>
<comment type="caution">
    <text evidence="8">The sequence shown here is derived from an EMBL/GenBank/DDBJ whole genome shotgun (WGS) entry which is preliminary data.</text>
</comment>
<evidence type="ECO:0000313" key="9">
    <source>
        <dbReference type="Proteomes" id="UP001155040"/>
    </source>
</evidence>
<evidence type="ECO:0000256" key="3">
    <source>
        <dbReference type="ARBA" id="ARBA00022578"/>
    </source>
</evidence>
<dbReference type="PANTHER" id="PTHR33217:SF7">
    <property type="entry name" value="TRANSPOSASE FOR INSERTION SEQUENCE ELEMENT IS1081"/>
    <property type="match status" value="1"/>
</dbReference>
<organism evidence="8 9">
    <name type="scientific">Salinibacter ruber</name>
    <dbReference type="NCBI Taxonomy" id="146919"/>
    <lineage>
        <taxon>Bacteria</taxon>
        <taxon>Pseudomonadati</taxon>
        <taxon>Rhodothermota</taxon>
        <taxon>Rhodothermia</taxon>
        <taxon>Rhodothermales</taxon>
        <taxon>Salinibacteraceae</taxon>
        <taxon>Salinibacter</taxon>
    </lineage>
</organism>
<accession>A0A9X2UPB4</accession>
<keyword evidence="3 6" id="KW-0815">Transposition</keyword>
<comment type="similarity">
    <text evidence="2 6">Belongs to the transposase mutator family.</text>
</comment>
<evidence type="ECO:0000256" key="6">
    <source>
        <dbReference type="RuleBase" id="RU365089"/>
    </source>
</evidence>
<proteinExistence type="inferred from homology"/>
<evidence type="ECO:0000256" key="7">
    <source>
        <dbReference type="SAM" id="MobiDB-lite"/>
    </source>
</evidence>
<comment type="function">
    <text evidence="1 6">Required for the transposition of the insertion element.</text>
</comment>
<dbReference type="Pfam" id="PF00872">
    <property type="entry name" value="Transposase_mut"/>
    <property type="match status" value="1"/>
</dbReference>
<evidence type="ECO:0000256" key="4">
    <source>
        <dbReference type="ARBA" id="ARBA00023125"/>
    </source>
</evidence>
<name>A0A9X2UPB4_9BACT</name>
<dbReference type="InterPro" id="IPR001207">
    <property type="entry name" value="Transposase_mutator"/>
</dbReference>
<dbReference type="GO" id="GO:0003677">
    <property type="term" value="F:DNA binding"/>
    <property type="evidence" value="ECO:0007669"/>
    <property type="project" value="UniProtKB-UniRule"/>
</dbReference>
<keyword evidence="5 6" id="KW-0233">DNA recombination</keyword>
<reference evidence="8" key="1">
    <citation type="submission" date="2022-08" db="EMBL/GenBank/DDBJ databases">
        <title>Genomic Encyclopedia of Type Strains, Phase V (KMG-V): Genome sequencing to study the core and pangenomes of soil and plant-associated prokaryotes.</title>
        <authorList>
            <person name="Whitman W."/>
        </authorList>
    </citation>
    <scope>NUCLEOTIDE SEQUENCE</scope>
    <source>
        <strain evidence="8">SP3012</strain>
    </source>
</reference>
<dbReference type="GO" id="GO:0006313">
    <property type="term" value="P:DNA transposition"/>
    <property type="evidence" value="ECO:0007669"/>
    <property type="project" value="UniProtKB-UniRule"/>
</dbReference>
<evidence type="ECO:0000256" key="1">
    <source>
        <dbReference type="ARBA" id="ARBA00002190"/>
    </source>
</evidence>
<feature type="region of interest" description="Disordered" evidence="7">
    <location>
        <begin position="131"/>
        <end position="154"/>
    </location>
</feature>
<keyword evidence="6" id="KW-0814">Transposable element</keyword>
<evidence type="ECO:0000256" key="5">
    <source>
        <dbReference type="ARBA" id="ARBA00023172"/>
    </source>
</evidence>
<sequence length="154" mass="17164">MPRCKDGSFSTKLFQRYQHAQKFLRVEKALVLAPMEKMLQGVSTRRVKKITTELCGREFSKSTVSRLTKKLDATCVKVRSQGAVRSTAVLLAVGTGEKGQREILGLHVVPGETEEAWRSFLKQLSERGLTGVEHVTSDRDRGAPRRQSASSYPS</sequence>